<reference evidence="3" key="1">
    <citation type="journal article" date="2023" name="G3 (Bethesda)">
        <title>Whole genome assemblies of Zophobas morio and Tenebrio molitor.</title>
        <authorList>
            <person name="Kaur S."/>
            <person name="Stinson S.A."/>
            <person name="diCenzo G.C."/>
        </authorList>
    </citation>
    <scope>NUCLEOTIDE SEQUENCE</scope>
    <source>
        <strain evidence="3">QUZm001</strain>
    </source>
</reference>
<sequence length="162" mass="18297">MFETVTLEVAPLGFLPNSDPITKTIPSISSSLFCSQGIVLLAIVPADRLWCNGANEVSYTFRYAIDESRVVTQHWEERRADIVHGSYSFLEPDGKVRVVEYQVNGKKGFRAAVTFRKPPGLPLIGHLKYPKHYRHPIPLVKPVAFITADLFKLHHVYPNLPE</sequence>
<dbReference type="GO" id="GO:0042302">
    <property type="term" value="F:structural constituent of cuticle"/>
    <property type="evidence" value="ECO:0007669"/>
    <property type="project" value="UniProtKB-UniRule"/>
</dbReference>
<dbReference type="EMBL" id="JALNTZ010000004">
    <property type="protein sequence ID" value="KAJ3653413.1"/>
    <property type="molecule type" value="Genomic_DNA"/>
</dbReference>
<dbReference type="Proteomes" id="UP001168821">
    <property type="component" value="Unassembled WGS sequence"/>
</dbReference>
<dbReference type="GO" id="GO:0005615">
    <property type="term" value="C:extracellular space"/>
    <property type="evidence" value="ECO:0007669"/>
    <property type="project" value="TreeGrafter"/>
</dbReference>
<comment type="caution">
    <text evidence="3">The sequence shown here is derived from an EMBL/GenBank/DDBJ whole genome shotgun (WGS) entry which is preliminary data.</text>
</comment>
<evidence type="ECO:0000256" key="2">
    <source>
        <dbReference type="PROSITE-ProRule" id="PRU00497"/>
    </source>
</evidence>
<dbReference type="InterPro" id="IPR000618">
    <property type="entry name" value="Insect_cuticle"/>
</dbReference>
<dbReference type="InterPro" id="IPR051217">
    <property type="entry name" value="Insect_Cuticle_Struc_Prot"/>
</dbReference>
<dbReference type="PROSITE" id="PS51155">
    <property type="entry name" value="CHIT_BIND_RR_2"/>
    <property type="match status" value="1"/>
</dbReference>
<evidence type="ECO:0000313" key="3">
    <source>
        <dbReference type="EMBL" id="KAJ3653413.1"/>
    </source>
</evidence>
<dbReference type="PANTHER" id="PTHR12236">
    <property type="entry name" value="STRUCTURAL CONTITUENT OF CUTICLE"/>
    <property type="match status" value="1"/>
</dbReference>
<dbReference type="Pfam" id="PF00379">
    <property type="entry name" value="Chitin_bind_4"/>
    <property type="match status" value="1"/>
</dbReference>
<evidence type="ECO:0000313" key="4">
    <source>
        <dbReference type="Proteomes" id="UP001168821"/>
    </source>
</evidence>
<evidence type="ECO:0008006" key="5">
    <source>
        <dbReference type="Google" id="ProtNLM"/>
    </source>
</evidence>
<gene>
    <name evidence="3" type="ORF">Zmor_012666</name>
</gene>
<protein>
    <recommendedName>
        <fullName evidence="5">Cuticle protein 19</fullName>
    </recommendedName>
</protein>
<accession>A0AA38I9C9</accession>
<dbReference type="AlphaFoldDB" id="A0AA38I9C9"/>
<proteinExistence type="predicted"/>
<dbReference type="GO" id="GO:0031012">
    <property type="term" value="C:extracellular matrix"/>
    <property type="evidence" value="ECO:0007669"/>
    <property type="project" value="TreeGrafter"/>
</dbReference>
<evidence type="ECO:0000256" key="1">
    <source>
        <dbReference type="ARBA" id="ARBA00022460"/>
    </source>
</evidence>
<organism evidence="3 4">
    <name type="scientific">Zophobas morio</name>
    <dbReference type="NCBI Taxonomy" id="2755281"/>
    <lineage>
        <taxon>Eukaryota</taxon>
        <taxon>Metazoa</taxon>
        <taxon>Ecdysozoa</taxon>
        <taxon>Arthropoda</taxon>
        <taxon>Hexapoda</taxon>
        <taxon>Insecta</taxon>
        <taxon>Pterygota</taxon>
        <taxon>Neoptera</taxon>
        <taxon>Endopterygota</taxon>
        <taxon>Coleoptera</taxon>
        <taxon>Polyphaga</taxon>
        <taxon>Cucujiformia</taxon>
        <taxon>Tenebrionidae</taxon>
        <taxon>Zophobas</taxon>
    </lineage>
</organism>
<name>A0AA38I9C9_9CUCU</name>
<keyword evidence="4" id="KW-1185">Reference proteome</keyword>
<keyword evidence="1 2" id="KW-0193">Cuticle</keyword>
<dbReference type="PANTHER" id="PTHR12236:SF86">
    <property type="entry name" value="CCP84AC-RELATED"/>
    <property type="match status" value="1"/>
</dbReference>